<dbReference type="Pfam" id="PF24708">
    <property type="entry name" value="Lip_C"/>
    <property type="match status" value="1"/>
</dbReference>
<dbReference type="PANTHER" id="PTHR34043">
    <property type="entry name" value="ALPHA/BETA-HYDROLASES SUPERFAMILY PROTEIN"/>
    <property type="match status" value="1"/>
</dbReference>
<evidence type="ECO:0000259" key="9">
    <source>
        <dbReference type="Pfam" id="PF24708"/>
    </source>
</evidence>
<keyword evidence="8" id="KW-0443">Lipid metabolism</keyword>
<name>A0A7X2MY19_9CLOT</name>
<keyword evidence="4" id="KW-0964">Secreted</keyword>
<evidence type="ECO:0000256" key="4">
    <source>
        <dbReference type="ARBA" id="ARBA00022525"/>
    </source>
</evidence>
<comment type="caution">
    <text evidence="10">The sequence shown here is derived from an EMBL/GenBank/DDBJ whole genome shotgun (WGS) entry which is preliminary data.</text>
</comment>
<sequence>MKKLKKSFCLLLVILFSIFIAPLNLKNTSAKTLIRTNKYPIVLVHGLFGWGNDEFFGLNYWGGKNSIKKILETQGYEVYTPSIGPLSSNWDRACELYSYLIGGTVDYGQAHSSKAGHNRYGKTYKGVLKYLGKSKNGEIQKVHLIGHSMGGETIRLLAQLLEEGSKDEIQATGINTNSLFKGGQHWIESITTISTPHDGSQEDERIQKYLQDKFKSWALMLSQL</sequence>
<evidence type="ECO:0000313" key="11">
    <source>
        <dbReference type="Proteomes" id="UP000460287"/>
    </source>
</evidence>
<comment type="subcellular location">
    <subcellularLocation>
        <location evidence="2">Secreted</location>
    </subcellularLocation>
</comment>
<gene>
    <name evidence="10" type="ORF">FYJ33_07060</name>
</gene>
<dbReference type="EC" id="3.1.1.3" evidence="3"/>
<dbReference type="SUPFAM" id="SSF53474">
    <property type="entry name" value="alpha/beta-Hydrolases"/>
    <property type="match status" value="1"/>
</dbReference>
<dbReference type="Gene3D" id="3.40.50.1820">
    <property type="entry name" value="alpha/beta hydrolase"/>
    <property type="match status" value="1"/>
</dbReference>
<dbReference type="GO" id="GO:0016042">
    <property type="term" value="P:lipid catabolic process"/>
    <property type="evidence" value="ECO:0007669"/>
    <property type="project" value="UniProtKB-KW"/>
</dbReference>
<keyword evidence="11" id="KW-1185">Reference proteome</keyword>
<dbReference type="GO" id="GO:0004806">
    <property type="term" value="F:triacylglycerol lipase activity"/>
    <property type="evidence" value="ECO:0007669"/>
    <property type="project" value="UniProtKB-EC"/>
</dbReference>
<keyword evidence="6" id="KW-0378">Hydrolase</keyword>
<accession>A0A7X2MY19</accession>
<evidence type="ECO:0000256" key="3">
    <source>
        <dbReference type="ARBA" id="ARBA00013279"/>
    </source>
</evidence>
<evidence type="ECO:0000256" key="6">
    <source>
        <dbReference type="ARBA" id="ARBA00022801"/>
    </source>
</evidence>
<reference evidence="10 11" key="1">
    <citation type="submission" date="2019-08" db="EMBL/GenBank/DDBJ databases">
        <title>In-depth cultivation of the pig gut microbiome towards novel bacterial diversity and tailored functional studies.</title>
        <authorList>
            <person name="Wylensek D."/>
            <person name="Hitch T.C.A."/>
            <person name="Clavel T."/>
        </authorList>
    </citation>
    <scope>NUCLEOTIDE SEQUENCE [LARGE SCALE GENOMIC DNA]</scope>
    <source>
        <strain evidence="10 11">WCA-383-APC-5B</strain>
    </source>
</reference>
<evidence type="ECO:0000256" key="5">
    <source>
        <dbReference type="ARBA" id="ARBA00022729"/>
    </source>
</evidence>
<feature type="domain" description="Lipase-like C-terminal" evidence="9">
    <location>
        <begin position="37"/>
        <end position="205"/>
    </location>
</feature>
<evidence type="ECO:0000313" key="10">
    <source>
        <dbReference type="EMBL" id="MSR91176.1"/>
    </source>
</evidence>
<dbReference type="PANTHER" id="PTHR34043:SF3">
    <property type="entry name" value="ALPHA_BETA-HYDROLASES SUPERFAMILY PROTEIN"/>
    <property type="match status" value="1"/>
</dbReference>
<evidence type="ECO:0000256" key="1">
    <source>
        <dbReference type="ARBA" id="ARBA00001024"/>
    </source>
</evidence>
<dbReference type="InterPro" id="IPR029058">
    <property type="entry name" value="AB_hydrolase_fold"/>
</dbReference>
<evidence type="ECO:0000256" key="2">
    <source>
        <dbReference type="ARBA" id="ARBA00004613"/>
    </source>
</evidence>
<comment type="catalytic activity">
    <reaction evidence="1">
        <text>a triacylglycerol + H2O = a diacylglycerol + a fatty acid + H(+)</text>
        <dbReference type="Rhea" id="RHEA:12044"/>
        <dbReference type="ChEBI" id="CHEBI:15377"/>
        <dbReference type="ChEBI" id="CHEBI:15378"/>
        <dbReference type="ChEBI" id="CHEBI:17855"/>
        <dbReference type="ChEBI" id="CHEBI:18035"/>
        <dbReference type="ChEBI" id="CHEBI:28868"/>
        <dbReference type="EC" id="3.1.1.3"/>
    </reaction>
</comment>
<organism evidence="10 11">
    <name type="scientific">Inconstantimicrobium porci</name>
    <dbReference type="NCBI Taxonomy" id="2652291"/>
    <lineage>
        <taxon>Bacteria</taxon>
        <taxon>Bacillati</taxon>
        <taxon>Bacillota</taxon>
        <taxon>Clostridia</taxon>
        <taxon>Eubacteriales</taxon>
        <taxon>Clostridiaceae</taxon>
        <taxon>Inconstantimicrobium</taxon>
    </lineage>
</organism>
<keyword evidence="7" id="KW-0442">Lipid degradation</keyword>
<evidence type="ECO:0000256" key="7">
    <source>
        <dbReference type="ARBA" id="ARBA00022963"/>
    </source>
</evidence>
<dbReference type="GO" id="GO:0005576">
    <property type="term" value="C:extracellular region"/>
    <property type="evidence" value="ECO:0007669"/>
    <property type="project" value="UniProtKB-SubCell"/>
</dbReference>
<evidence type="ECO:0000256" key="8">
    <source>
        <dbReference type="ARBA" id="ARBA00023098"/>
    </source>
</evidence>
<dbReference type="Proteomes" id="UP000460287">
    <property type="component" value="Unassembled WGS sequence"/>
</dbReference>
<proteinExistence type="predicted"/>
<dbReference type="AlphaFoldDB" id="A0A7X2MY19"/>
<dbReference type="InterPro" id="IPR056304">
    <property type="entry name" value="Lip-like_C"/>
</dbReference>
<dbReference type="EMBL" id="VULX01000008">
    <property type="protein sequence ID" value="MSR91176.1"/>
    <property type="molecule type" value="Genomic_DNA"/>
</dbReference>
<protein>
    <recommendedName>
        <fullName evidence="3">triacylglycerol lipase</fullName>
        <ecNumber evidence="3">3.1.1.3</ecNumber>
    </recommendedName>
</protein>
<keyword evidence="5" id="KW-0732">Signal</keyword>
<dbReference type="RefSeq" id="WP_154531057.1">
    <property type="nucleotide sequence ID" value="NZ_VULX01000008.1"/>
</dbReference>